<evidence type="ECO:0000313" key="2">
    <source>
        <dbReference type="EMBL" id="ODQ48192.1"/>
    </source>
</evidence>
<keyword evidence="1" id="KW-0472">Membrane</keyword>
<evidence type="ECO:0000256" key="1">
    <source>
        <dbReference type="SAM" id="Phobius"/>
    </source>
</evidence>
<name>A0A1E3NQ65_9ASCO</name>
<gene>
    <name evidence="2" type="ORF">PICMEDRAFT_72168</name>
</gene>
<dbReference type="OrthoDB" id="3997401at2759"/>
<sequence length="226" mass="24502">MSTVVIINTNSPLGLATIRSACRQGLDVVSLSVKGHAEHIGRLPYTNPELDGRVRYVYADEADLQDPAAVVERSGLLDGLATVELLVTLNATEDVFEKWDLVLVEELFRRQVLTARSAVVVGRSSDKTIYTTNGALERYVERVAQKLSAGGVYVGNLVQLGAMAGDEDYVAESITGELLRNDFRVAKVDSVAALLSYLVFYLLPGLMLGYAVDAKRYLGGSKSKSD</sequence>
<dbReference type="Proteomes" id="UP000094455">
    <property type="component" value="Unassembled WGS sequence"/>
</dbReference>
<keyword evidence="1" id="KW-0812">Transmembrane</keyword>
<evidence type="ECO:0008006" key="4">
    <source>
        <dbReference type="Google" id="ProtNLM"/>
    </source>
</evidence>
<protein>
    <recommendedName>
        <fullName evidence="4">Ketoreductase (KR) domain-containing protein</fullName>
    </recommendedName>
</protein>
<dbReference type="InterPro" id="IPR036291">
    <property type="entry name" value="NAD(P)-bd_dom_sf"/>
</dbReference>
<evidence type="ECO:0000313" key="3">
    <source>
        <dbReference type="Proteomes" id="UP000094455"/>
    </source>
</evidence>
<dbReference type="AlphaFoldDB" id="A0A1E3NQ65"/>
<organism evidence="2 3">
    <name type="scientific">Pichia membranifaciens NRRL Y-2026</name>
    <dbReference type="NCBI Taxonomy" id="763406"/>
    <lineage>
        <taxon>Eukaryota</taxon>
        <taxon>Fungi</taxon>
        <taxon>Dikarya</taxon>
        <taxon>Ascomycota</taxon>
        <taxon>Saccharomycotina</taxon>
        <taxon>Pichiomycetes</taxon>
        <taxon>Pichiales</taxon>
        <taxon>Pichiaceae</taxon>
        <taxon>Pichia</taxon>
    </lineage>
</organism>
<keyword evidence="3" id="KW-1185">Reference proteome</keyword>
<dbReference type="GeneID" id="30180803"/>
<feature type="transmembrane region" description="Helical" evidence="1">
    <location>
        <begin position="191"/>
        <end position="212"/>
    </location>
</feature>
<dbReference type="SUPFAM" id="SSF51735">
    <property type="entry name" value="NAD(P)-binding Rossmann-fold domains"/>
    <property type="match status" value="1"/>
</dbReference>
<proteinExistence type="predicted"/>
<dbReference type="EMBL" id="KV454002">
    <property type="protein sequence ID" value="ODQ48192.1"/>
    <property type="molecule type" value="Genomic_DNA"/>
</dbReference>
<reference evidence="2 3" key="1">
    <citation type="journal article" date="2016" name="Proc. Natl. Acad. Sci. U.S.A.">
        <title>Comparative genomics of biotechnologically important yeasts.</title>
        <authorList>
            <person name="Riley R."/>
            <person name="Haridas S."/>
            <person name="Wolfe K.H."/>
            <person name="Lopes M.R."/>
            <person name="Hittinger C.T."/>
            <person name="Goeker M."/>
            <person name="Salamov A.A."/>
            <person name="Wisecaver J.H."/>
            <person name="Long T.M."/>
            <person name="Calvey C.H."/>
            <person name="Aerts A.L."/>
            <person name="Barry K.W."/>
            <person name="Choi C."/>
            <person name="Clum A."/>
            <person name="Coughlan A.Y."/>
            <person name="Deshpande S."/>
            <person name="Douglass A.P."/>
            <person name="Hanson S.J."/>
            <person name="Klenk H.-P."/>
            <person name="LaButti K.M."/>
            <person name="Lapidus A."/>
            <person name="Lindquist E.A."/>
            <person name="Lipzen A.M."/>
            <person name="Meier-Kolthoff J.P."/>
            <person name="Ohm R.A."/>
            <person name="Otillar R.P."/>
            <person name="Pangilinan J.L."/>
            <person name="Peng Y."/>
            <person name="Rokas A."/>
            <person name="Rosa C.A."/>
            <person name="Scheuner C."/>
            <person name="Sibirny A.A."/>
            <person name="Slot J.C."/>
            <person name="Stielow J.B."/>
            <person name="Sun H."/>
            <person name="Kurtzman C.P."/>
            <person name="Blackwell M."/>
            <person name="Grigoriev I.V."/>
            <person name="Jeffries T.W."/>
        </authorList>
    </citation>
    <scope>NUCLEOTIDE SEQUENCE [LARGE SCALE GENOMIC DNA]</scope>
    <source>
        <strain evidence="2 3">NRRL Y-2026</strain>
    </source>
</reference>
<accession>A0A1E3NQ65</accession>
<keyword evidence="1" id="KW-1133">Transmembrane helix</keyword>
<dbReference type="RefSeq" id="XP_019019305.1">
    <property type="nucleotide sequence ID" value="XM_019164116.1"/>
</dbReference>